<proteinExistence type="predicted"/>
<name>A0A5J6N1Q4_9PROT</name>
<dbReference type="AlphaFoldDB" id="A0A5J6N1Q4"/>
<keyword evidence="1" id="KW-0732">Signal</keyword>
<evidence type="ECO:0000313" key="2">
    <source>
        <dbReference type="EMBL" id="QEX22885.1"/>
    </source>
</evidence>
<protein>
    <recommendedName>
        <fullName evidence="4">Sulfur globule protein CV1</fullName>
    </recommendedName>
</protein>
<dbReference type="EMBL" id="CP042582">
    <property type="protein sequence ID" value="QEX22885.1"/>
    <property type="molecule type" value="Genomic_DNA"/>
</dbReference>
<evidence type="ECO:0000313" key="3">
    <source>
        <dbReference type="Proteomes" id="UP000325797"/>
    </source>
</evidence>
<evidence type="ECO:0008006" key="4">
    <source>
        <dbReference type="Google" id="ProtNLM"/>
    </source>
</evidence>
<evidence type="ECO:0000256" key="1">
    <source>
        <dbReference type="SAM" id="SignalP"/>
    </source>
</evidence>
<reference evidence="2 3" key="1">
    <citation type="submission" date="2019-08" db="EMBL/GenBank/DDBJ databases">
        <title>Hyperibacter terrae gen. nov., sp. nov. and Hyperibacter viscosus sp. nov., two new members in the family Rhodospirillaceae isolated from the rhizosphere of Hypericum perforatum.</title>
        <authorList>
            <person name="Noviana Z."/>
        </authorList>
    </citation>
    <scope>NUCLEOTIDE SEQUENCE [LARGE SCALE GENOMIC DNA]</scope>
    <source>
        <strain evidence="2 3">R5959</strain>
    </source>
</reference>
<organism evidence="2 3">
    <name type="scientific">Hypericibacter adhaerens</name>
    <dbReference type="NCBI Taxonomy" id="2602016"/>
    <lineage>
        <taxon>Bacteria</taxon>
        <taxon>Pseudomonadati</taxon>
        <taxon>Pseudomonadota</taxon>
        <taxon>Alphaproteobacteria</taxon>
        <taxon>Rhodospirillales</taxon>
        <taxon>Dongiaceae</taxon>
        <taxon>Hypericibacter</taxon>
    </lineage>
</organism>
<accession>A0A5J6N1Q4</accession>
<keyword evidence="3" id="KW-1185">Reference proteome</keyword>
<dbReference type="Proteomes" id="UP000325797">
    <property type="component" value="Chromosome"/>
</dbReference>
<dbReference type="KEGG" id="hadh:FRZ61_28190"/>
<dbReference type="RefSeq" id="WP_225308805.1">
    <property type="nucleotide sequence ID" value="NZ_CP042582.1"/>
</dbReference>
<feature type="chain" id="PRO_5023926999" description="Sulfur globule protein CV1" evidence="1">
    <location>
        <begin position="43"/>
        <end position="141"/>
    </location>
</feature>
<feature type="signal peptide" evidence="1">
    <location>
        <begin position="1"/>
        <end position="42"/>
    </location>
</feature>
<sequence>MKTLTQAPAPNGWADRRTAFWRLALALATVLAVLAMAGPSRADNDDWNNGWKHHNQGWDHNGGNNGWGNKGWGGYGKHYPGYVYAPPPRYYYPPPPRYVYAPPPPRYYYPPPPVIYAPPPPPPVYYYPQPSFNVVIPLRID</sequence>
<gene>
    <name evidence="2" type="ORF">FRZ61_28190</name>
</gene>